<accession>A0ABP9EXS6</accession>
<evidence type="ECO:0000313" key="5">
    <source>
        <dbReference type="EMBL" id="GAA4889112.1"/>
    </source>
</evidence>
<dbReference type="Gene3D" id="2.40.100.10">
    <property type="entry name" value="Cyclophilin-like"/>
    <property type="match status" value="1"/>
</dbReference>
<proteinExistence type="predicted"/>
<evidence type="ECO:0000259" key="4">
    <source>
        <dbReference type="SMART" id="SM00797"/>
    </source>
</evidence>
<evidence type="ECO:0000256" key="1">
    <source>
        <dbReference type="ARBA" id="ARBA00022741"/>
    </source>
</evidence>
<evidence type="ECO:0000256" key="2">
    <source>
        <dbReference type="ARBA" id="ARBA00022801"/>
    </source>
</evidence>
<dbReference type="PANTHER" id="PTHR43309:SF3">
    <property type="entry name" value="5-OXOPROLINASE SUBUNIT C"/>
    <property type="match status" value="1"/>
</dbReference>
<reference evidence="6" key="1">
    <citation type="journal article" date="2019" name="Int. J. Syst. Evol. Microbiol.">
        <title>The Global Catalogue of Microorganisms (GCM) 10K type strain sequencing project: providing services to taxonomists for standard genome sequencing and annotation.</title>
        <authorList>
            <consortium name="The Broad Institute Genomics Platform"/>
            <consortium name="The Broad Institute Genome Sequencing Center for Infectious Disease"/>
            <person name="Wu L."/>
            <person name="Ma J."/>
        </authorList>
    </citation>
    <scope>NUCLEOTIDE SEQUENCE [LARGE SCALE GENOMIC DNA]</scope>
    <source>
        <strain evidence="6">JCM 18401</strain>
    </source>
</reference>
<keyword evidence="1" id="KW-0547">Nucleotide-binding</keyword>
<organism evidence="5 6">
    <name type="scientific">Ferrimonas pelagia</name>
    <dbReference type="NCBI Taxonomy" id="1177826"/>
    <lineage>
        <taxon>Bacteria</taxon>
        <taxon>Pseudomonadati</taxon>
        <taxon>Pseudomonadota</taxon>
        <taxon>Gammaproteobacteria</taxon>
        <taxon>Alteromonadales</taxon>
        <taxon>Ferrimonadaceae</taxon>
        <taxon>Ferrimonas</taxon>
    </lineage>
</organism>
<feature type="domain" description="Carboxyltransferase" evidence="4">
    <location>
        <begin position="23"/>
        <end position="299"/>
    </location>
</feature>
<name>A0ABP9EXS6_9GAMM</name>
<gene>
    <name evidence="5" type="ORF">GCM10023333_23030</name>
</gene>
<dbReference type="InterPro" id="IPR052708">
    <property type="entry name" value="PxpC"/>
</dbReference>
<evidence type="ECO:0000256" key="3">
    <source>
        <dbReference type="ARBA" id="ARBA00022840"/>
    </source>
</evidence>
<evidence type="ECO:0000313" key="6">
    <source>
        <dbReference type="Proteomes" id="UP001499988"/>
    </source>
</evidence>
<keyword evidence="2" id="KW-0378">Hydrolase</keyword>
<sequence length="318" mass="33605">MLDVIKPGLLTTVQDLGRTGMAAMGFSRSGAMDPLAASAANLLLDQPANTPLLECTLLGPQLRFDCDSVFALSGAIMDAELDGEAVTVGQAITVQAGQTLKLGRARIGCRCYLAIKGGLKVAAVLGSVSTQLNSQIGGWHGRALRAGDRLPIAASDRSAPGYCASWLGLATESPDQIKTVAALPQLAAEDHPLYQSEWRIDPRSDRMGFRLDGSPLANANASNDGLSEPVQAGTIQLPRGGQPIVLMADSQPTGGYNQLAQIAAADLPLLAQLAPGQSLRLVCCKLDQAQRMLAEQQYRLQRLAFAARRCWNTTATTR</sequence>
<protein>
    <submittedName>
        <fullName evidence="5">Biotin-dependent carboxyltransferase family protein</fullName>
    </submittedName>
</protein>
<dbReference type="Pfam" id="PF02626">
    <property type="entry name" value="CT_A_B"/>
    <property type="match status" value="1"/>
</dbReference>
<dbReference type="EMBL" id="BAABJZ010000078">
    <property type="protein sequence ID" value="GAA4889112.1"/>
    <property type="molecule type" value="Genomic_DNA"/>
</dbReference>
<keyword evidence="3" id="KW-0067">ATP-binding</keyword>
<dbReference type="InterPro" id="IPR003778">
    <property type="entry name" value="CT_A_B"/>
</dbReference>
<dbReference type="InterPro" id="IPR029000">
    <property type="entry name" value="Cyclophilin-like_dom_sf"/>
</dbReference>
<keyword evidence="6" id="KW-1185">Reference proteome</keyword>
<dbReference type="NCBIfam" id="TIGR00724">
    <property type="entry name" value="urea_amlyse_rel"/>
    <property type="match status" value="1"/>
</dbReference>
<comment type="caution">
    <text evidence="5">The sequence shown here is derived from an EMBL/GenBank/DDBJ whole genome shotgun (WGS) entry which is preliminary data.</text>
</comment>
<dbReference type="RefSeq" id="WP_345335542.1">
    <property type="nucleotide sequence ID" value="NZ_BAABJZ010000078.1"/>
</dbReference>
<dbReference type="SMART" id="SM00797">
    <property type="entry name" value="AHS2"/>
    <property type="match status" value="1"/>
</dbReference>
<dbReference type="PANTHER" id="PTHR43309">
    <property type="entry name" value="5-OXOPROLINASE SUBUNIT C"/>
    <property type="match status" value="1"/>
</dbReference>
<dbReference type="Proteomes" id="UP001499988">
    <property type="component" value="Unassembled WGS sequence"/>
</dbReference>